<evidence type="ECO:0000313" key="17">
    <source>
        <dbReference type="Proteomes" id="UP001139516"/>
    </source>
</evidence>
<keyword evidence="15" id="KW-0175">Coiled coil</keyword>
<proteinExistence type="inferred from homology"/>
<dbReference type="InterPro" id="IPR002146">
    <property type="entry name" value="ATP_synth_b/b'su_bac/chlpt"/>
</dbReference>
<dbReference type="AlphaFoldDB" id="A0A9X2BUX0"/>
<organism evidence="16 17">
    <name type="scientific">Roseomonas acroporae</name>
    <dbReference type="NCBI Taxonomy" id="2937791"/>
    <lineage>
        <taxon>Bacteria</taxon>
        <taxon>Pseudomonadati</taxon>
        <taxon>Pseudomonadota</taxon>
        <taxon>Alphaproteobacteria</taxon>
        <taxon>Acetobacterales</taxon>
        <taxon>Roseomonadaceae</taxon>
        <taxon>Roseomonas</taxon>
    </lineage>
</organism>
<dbReference type="GO" id="GO:0012505">
    <property type="term" value="C:endomembrane system"/>
    <property type="evidence" value="ECO:0007669"/>
    <property type="project" value="UniProtKB-SubCell"/>
</dbReference>
<evidence type="ECO:0000256" key="5">
    <source>
        <dbReference type="ARBA" id="ARBA00022781"/>
    </source>
</evidence>
<dbReference type="InterPro" id="IPR050059">
    <property type="entry name" value="ATP_synthase_B_chain"/>
</dbReference>
<keyword evidence="5 13" id="KW-0375">Hydrogen ion transport</keyword>
<keyword evidence="4 13" id="KW-0812">Transmembrane</keyword>
<keyword evidence="6 13" id="KW-1133">Transmembrane helix</keyword>
<accession>A0A9X2BUX0</accession>
<dbReference type="HAMAP" id="MF_01398">
    <property type="entry name" value="ATP_synth_b_bprime"/>
    <property type="match status" value="1"/>
</dbReference>
<feature type="coiled-coil region" evidence="15">
    <location>
        <begin position="91"/>
        <end position="129"/>
    </location>
</feature>
<keyword evidence="2 13" id="KW-0813">Transport</keyword>
<comment type="subcellular location">
    <subcellularLocation>
        <location evidence="13">Cell membrane</location>
        <topology evidence="13">Single-pass membrane protein</topology>
    </subcellularLocation>
    <subcellularLocation>
        <location evidence="12">Endomembrane system</location>
        <topology evidence="12">Single-pass membrane protein</topology>
    </subcellularLocation>
</comment>
<comment type="function">
    <text evidence="10 13">F(1)F(0) ATP synthase produces ATP from ADP in the presence of a proton or sodium gradient. F-type ATPases consist of two structural domains, F(1) containing the extramembraneous catalytic core and F(0) containing the membrane proton channel, linked together by a central stalk and a peripheral stalk. During catalysis, ATP synthesis in the catalytic domain of F(1) is coupled via a rotary mechanism of the central stalk subunits to proton translocation.</text>
</comment>
<dbReference type="EMBL" id="JALPRX010000009">
    <property type="protein sequence ID" value="MCK8783404.1"/>
    <property type="molecule type" value="Genomic_DNA"/>
</dbReference>
<evidence type="ECO:0000256" key="11">
    <source>
        <dbReference type="ARBA" id="ARBA00025614"/>
    </source>
</evidence>
<evidence type="ECO:0000313" key="16">
    <source>
        <dbReference type="EMBL" id="MCK8783404.1"/>
    </source>
</evidence>
<keyword evidence="8 13" id="KW-0472">Membrane</keyword>
<dbReference type="GO" id="GO:0046933">
    <property type="term" value="F:proton-transporting ATP synthase activity, rotational mechanism"/>
    <property type="evidence" value="ECO:0007669"/>
    <property type="project" value="UniProtKB-UniRule"/>
</dbReference>
<comment type="similarity">
    <text evidence="1 13 14">Belongs to the ATPase B chain family.</text>
</comment>
<evidence type="ECO:0000256" key="3">
    <source>
        <dbReference type="ARBA" id="ARBA00022547"/>
    </source>
</evidence>
<comment type="caution">
    <text evidence="16">The sequence shown here is derived from an EMBL/GenBank/DDBJ whole genome shotgun (WGS) entry which is preliminary data.</text>
</comment>
<evidence type="ECO:0000256" key="8">
    <source>
        <dbReference type="ARBA" id="ARBA00023136"/>
    </source>
</evidence>
<evidence type="ECO:0000256" key="14">
    <source>
        <dbReference type="RuleBase" id="RU003848"/>
    </source>
</evidence>
<evidence type="ECO:0000256" key="12">
    <source>
        <dbReference type="ARBA" id="ARBA00037847"/>
    </source>
</evidence>
<dbReference type="RefSeq" id="WP_248665528.1">
    <property type="nucleotide sequence ID" value="NZ_JALPRX010000009.1"/>
</dbReference>
<evidence type="ECO:0000256" key="6">
    <source>
        <dbReference type="ARBA" id="ARBA00022989"/>
    </source>
</evidence>
<comment type="function">
    <text evidence="11">Component of the F(0) channel, it forms part of the peripheral stalk, linking F(1) to F(0). The b'-subunit is a diverged and duplicated form of b found in plants and photosynthetic bacteria.</text>
</comment>
<keyword evidence="9 13" id="KW-0066">ATP synthesis</keyword>
<evidence type="ECO:0000256" key="1">
    <source>
        <dbReference type="ARBA" id="ARBA00005513"/>
    </source>
</evidence>
<dbReference type="GO" id="GO:0005886">
    <property type="term" value="C:plasma membrane"/>
    <property type="evidence" value="ECO:0007669"/>
    <property type="project" value="UniProtKB-SubCell"/>
</dbReference>
<dbReference type="Proteomes" id="UP001139516">
    <property type="component" value="Unassembled WGS sequence"/>
</dbReference>
<evidence type="ECO:0000256" key="15">
    <source>
        <dbReference type="SAM" id="Coils"/>
    </source>
</evidence>
<evidence type="ECO:0000256" key="7">
    <source>
        <dbReference type="ARBA" id="ARBA00023065"/>
    </source>
</evidence>
<sequence length="165" mass="17380">MPQLNLTDLMIAQIVWLLIIFGLLYIILSGTVLPRIGAVLEDRRSRIAADLDAARAAKAEADAAMEAHRLATAQARAEANAAIAAATQSAQADANARAEALQARLDEQIEAAERRISAARDSAMGALREVATDTAEALVQRLTGNADRNAVDAAVGRELAARGRA</sequence>
<evidence type="ECO:0000256" key="9">
    <source>
        <dbReference type="ARBA" id="ARBA00023310"/>
    </source>
</evidence>
<evidence type="ECO:0000256" key="4">
    <source>
        <dbReference type="ARBA" id="ARBA00022692"/>
    </source>
</evidence>
<dbReference type="PANTHER" id="PTHR33445">
    <property type="entry name" value="ATP SYNTHASE SUBUNIT B', CHLOROPLASTIC"/>
    <property type="match status" value="1"/>
</dbReference>
<keyword evidence="7 13" id="KW-0406">Ion transport</keyword>
<dbReference type="GO" id="GO:0045259">
    <property type="term" value="C:proton-transporting ATP synthase complex"/>
    <property type="evidence" value="ECO:0007669"/>
    <property type="project" value="UniProtKB-KW"/>
</dbReference>
<reference evidence="16" key="1">
    <citation type="submission" date="2022-04" db="EMBL/GenBank/DDBJ databases">
        <title>Roseomonas acroporae sp. nov., isolated from coral Acropora digitifera.</title>
        <authorList>
            <person name="Sun H."/>
        </authorList>
    </citation>
    <scope>NUCLEOTIDE SEQUENCE</scope>
    <source>
        <strain evidence="16">NAR14</strain>
    </source>
</reference>
<dbReference type="GO" id="GO:0046961">
    <property type="term" value="F:proton-transporting ATPase activity, rotational mechanism"/>
    <property type="evidence" value="ECO:0007669"/>
    <property type="project" value="TreeGrafter"/>
</dbReference>
<comment type="subunit">
    <text evidence="13">F-type ATPases have 2 components, F(1) - the catalytic core - and F(0) - the membrane proton channel. F(1) has five subunits: alpha(3), beta(3), gamma(1), delta(1), epsilon(1). F(0) has three main subunits: a(1), b(2) and c(10-14). The alpha and beta chains form an alternating ring which encloses part of the gamma chain. F(1) is attached to F(0) by a central stalk formed by the gamma and epsilon chains, while a peripheral stalk is formed by the delta and b chains.</text>
</comment>
<keyword evidence="3 13" id="KW-0138">CF(0)</keyword>
<feature type="transmembrane region" description="Helical" evidence="13">
    <location>
        <begin position="14"/>
        <end position="36"/>
    </location>
</feature>
<protein>
    <recommendedName>
        <fullName evidence="13">ATP synthase subunit b</fullName>
    </recommendedName>
    <alternativeName>
        <fullName evidence="13">ATP synthase F(0) sector subunit b</fullName>
    </alternativeName>
    <alternativeName>
        <fullName evidence="13">ATPase subunit I</fullName>
    </alternativeName>
    <alternativeName>
        <fullName evidence="13">F-type ATPase subunit b</fullName>
        <shortName evidence="13">F-ATPase subunit b</shortName>
    </alternativeName>
</protein>
<dbReference type="PANTHER" id="PTHR33445:SF1">
    <property type="entry name" value="ATP SYNTHASE SUBUNIT B"/>
    <property type="match status" value="1"/>
</dbReference>
<evidence type="ECO:0000256" key="13">
    <source>
        <dbReference type="HAMAP-Rule" id="MF_01398"/>
    </source>
</evidence>
<evidence type="ECO:0000256" key="10">
    <source>
        <dbReference type="ARBA" id="ARBA00025198"/>
    </source>
</evidence>
<name>A0A9X2BUX0_9PROT</name>
<evidence type="ECO:0000256" key="2">
    <source>
        <dbReference type="ARBA" id="ARBA00022448"/>
    </source>
</evidence>
<gene>
    <name evidence="13" type="primary">atpF</name>
    <name evidence="16" type="ORF">M0638_03270</name>
</gene>
<keyword evidence="13" id="KW-1003">Cell membrane</keyword>
<dbReference type="Pfam" id="PF00430">
    <property type="entry name" value="ATP-synt_B"/>
    <property type="match status" value="1"/>
</dbReference>
<keyword evidence="17" id="KW-1185">Reference proteome</keyword>